<comment type="caution">
    <text evidence="2">The sequence shown here is derived from an EMBL/GenBank/DDBJ whole genome shotgun (WGS) entry which is preliminary data.</text>
</comment>
<dbReference type="AlphaFoldDB" id="A0A815A7S0"/>
<dbReference type="PANTHER" id="PTHR43313">
    <property type="entry name" value="SHORT-CHAIN DEHYDROGENASE/REDUCTASE FAMILY 9C"/>
    <property type="match status" value="1"/>
</dbReference>
<gene>
    <name evidence="3" type="ORF">JXQ802_LOCUS42476</name>
    <name evidence="2" type="ORF">PYM288_LOCUS27512</name>
</gene>
<dbReference type="EMBL" id="CAJNOL010002874">
    <property type="protein sequence ID" value="CAF1534363.1"/>
    <property type="molecule type" value="Genomic_DNA"/>
</dbReference>
<feature type="non-terminal residue" evidence="2">
    <location>
        <position position="146"/>
    </location>
</feature>
<dbReference type="InterPro" id="IPR002347">
    <property type="entry name" value="SDR_fam"/>
</dbReference>
<evidence type="ECO:0000313" key="2">
    <source>
        <dbReference type="EMBL" id="CAF1253673.1"/>
    </source>
</evidence>
<dbReference type="EMBL" id="CAJNOH010001825">
    <property type="protein sequence ID" value="CAF1253673.1"/>
    <property type="molecule type" value="Genomic_DNA"/>
</dbReference>
<keyword evidence="1" id="KW-0812">Transmembrane</keyword>
<dbReference type="Proteomes" id="UP000663870">
    <property type="component" value="Unassembled WGS sequence"/>
</dbReference>
<evidence type="ECO:0000313" key="3">
    <source>
        <dbReference type="EMBL" id="CAF1534363.1"/>
    </source>
</evidence>
<organism evidence="2 4">
    <name type="scientific">Rotaria sordida</name>
    <dbReference type="NCBI Taxonomy" id="392033"/>
    <lineage>
        <taxon>Eukaryota</taxon>
        <taxon>Metazoa</taxon>
        <taxon>Spiralia</taxon>
        <taxon>Gnathifera</taxon>
        <taxon>Rotifera</taxon>
        <taxon>Eurotatoria</taxon>
        <taxon>Bdelloidea</taxon>
        <taxon>Philodinida</taxon>
        <taxon>Philodinidae</taxon>
        <taxon>Rotaria</taxon>
    </lineage>
</organism>
<accession>A0A815A7S0</accession>
<reference evidence="2" key="1">
    <citation type="submission" date="2021-02" db="EMBL/GenBank/DDBJ databases">
        <authorList>
            <person name="Nowell W R."/>
        </authorList>
    </citation>
    <scope>NUCLEOTIDE SEQUENCE</scope>
</reference>
<dbReference type="SUPFAM" id="SSF51735">
    <property type="entry name" value="NAD(P)-binding Rossmann-fold domains"/>
    <property type="match status" value="1"/>
</dbReference>
<protein>
    <submittedName>
        <fullName evidence="2">Uncharacterized protein</fullName>
    </submittedName>
</protein>
<feature type="transmembrane region" description="Helical" evidence="1">
    <location>
        <begin position="47"/>
        <end position="66"/>
    </location>
</feature>
<name>A0A815A7S0_9BILA</name>
<keyword evidence="1" id="KW-1133">Transmembrane helix</keyword>
<proteinExistence type="predicted"/>
<evidence type="ECO:0000313" key="5">
    <source>
        <dbReference type="Proteomes" id="UP000663870"/>
    </source>
</evidence>
<keyword evidence="1" id="KW-0472">Membrane</keyword>
<dbReference type="Proteomes" id="UP000663854">
    <property type="component" value="Unassembled WGS sequence"/>
</dbReference>
<dbReference type="Pfam" id="PF00106">
    <property type="entry name" value="adh_short"/>
    <property type="match status" value="1"/>
</dbReference>
<evidence type="ECO:0000256" key="1">
    <source>
        <dbReference type="SAM" id="Phobius"/>
    </source>
</evidence>
<evidence type="ECO:0000313" key="4">
    <source>
        <dbReference type="Proteomes" id="UP000663854"/>
    </source>
</evidence>
<dbReference type="GO" id="GO:0008202">
    <property type="term" value="P:steroid metabolic process"/>
    <property type="evidence" value="ECO:0007669"/>
    <property type="project" value="TreeGrafter"/>
</dbReference>
<dbReference type="Gene3D" id="3.40.50.720">
    <property type="entry name" value="NAD(P)-binding Rossmann-like Domain"/>
    <property type="match status" value="1"/>
</dbReference>
<dbReference type="GO" id="GO:0016491">
    <property type="term" value="F:oxidoreductase activity"/>
    <property type="evidence" value="ECO:0007669"/>
    <property type="project" value="TreeGrafter"/>
</dbReference>
<keyword evidence="5" id="KW-1185">Reference proteome</keyword>
<dbReference type="InterPro" id="IPR036291">
    <property type="entry name" value="NAD(P)-bd_dom_sf"/>
</dbReference>
<sequence length="146" mass="16770">MHTTDGEKDEKEENEKGILVALIYIYRLPFRHYTSHFDTVLLTTSNLRMMIICIVICLAFILYVTYRLYQHFCPSPNIDPRGKYVLISGCDTGFGHTWAIELDKQGFNVLAGIYNVDNKVSLTNELSSRATVFRLDITRQEEIDAA</sequence>
<dbReference type="PANTHER" id="PTHR43313:SF50">
    <property type="entry name" value="GH26015P"/>
    <property type="match status" value="1"/>
</dbReference>